<comment type="caution">
    <text evidence="2">The sequence shown here is derived from an EMBL/GenBank/DDBJ whole genome shotgun (WGS) entry which is preliminary data.</text>
</comment>
<reference evidence="2 3" key="1">
    <citation type="submission" date="2020-08" db="EMBL/GenBank/DDBJ databases">
        <title>Genomic Encyclopedia of Type Strains, Phase IV (KMG-IV): sequencing the most valuable type-strain genomes for metagenomic binning, comparative biology and taxonomic classification.</title>
        <authorList>
            <person name="Goeker M."/>
        </authorList>
    </citation>
    <scope>NUCLEOTIDE SEQUENCE [LARGE SCALE GENOMIC DNA]</scope>
    <source>
        <strain evidence="2 3">DSM 18233</strain>
    </source>
</reference>
<dbReference type="AlphaFoldDB" id="A0A840RAG7"/>
<dbReference type="InterPro" id="IPR036709">
    <property type="entry name" value="Autotransporte_beta_dom_sf"/>
</dbReference>
<dbReference type="PRINTS" id="PR01484">
    <property type="entry name" value="PRTACTNFAMLY"/>
</dbReference>
<organism evidence="2 3">
    <name type="scientific">Silvimonas terrae</name>
    <dbReference type="NCBI Taxonomy" id="300266"/>
    <lineage>
        <taxon>Bacteria</taxon>
        <taxon>Pseudomonadati</taxon>
        <taxon>Pseudomonadota</taxon>
        <taxon>Betaproteobacteria</taxon>
        <taxon>Neisseriales</taxon>
        <taxon>Chitinibacteraceae</taxon>
        <taxon>Silvimonas</taxon>
    </lineage>
</organism>
<evidence type="ECO:0000259" key="1">
    <source>
        <dbReference type="PROSITE" id="PS51208"/>
    </source>
</evidence>
<gene>
    <name evidence="2" type="ORF">HNQ50_000304</name>
</gene>
<dbReference type="EMBL" id="JACHHN010000001">
    <property type="protein sequence ID" value="MBB5189594.1"/>
    <property type="molecule type" value="Genomic_DNA"/>
</dbReference>
<evidence type="ECO:0000313" key="2">
    <source>
        <dbReference type="EMBL" id="MBB5189594.1"/>
    </source>
</evidence>
<accession>A0A840RAG7</accession>
<dbReference type="PROSITE" id="PS51208">
    <property type="entry name" value="AUTOTRANSPORTER"/>
    <property type="match status" value="1"/>
</dbReference>
<dbReference type="Pfam" id="PF03797">
    <property type="entry name" value="Autotransporter"/>
    <property type="match status" value="1"/>
</dbReference>
<dbReference type="GO" id="GO:0019867">
    <property type="term" value="C:outer membrane"/>
    <property type="evidence" value="ECO:0007669"/>
    <property type="project" value="InterPro"/>
</dbReference>
<dbReference type="Gene3D" id="2.40.128.130">
    <property type="entry name" value="Autotransporter beta-domain"/>
    <property type="match status" value="1"/>
</dbReference>
<evidence type="ECO:0000313" key="3">
    <source>
        <dbReference type="Proteomes" id="UP000543030"/>
    </source>
</evidence>
<dbReference type="InterPro" id="IPR006315">
    <property type="entry name" value="OM_autotransptr_brl_dom"/>
</dbReference>
<dbReference type="InterPro" id="IPR003991">
    <property type="entry name" value="Pertactin_virulence_factor"/>
</dbReference>
<dbReference type="InterPro" id="IPR005546">
    <property type="entry name" value="Autotransporte_beta"/>
</dbReference>
<feature type="domain" description="Autotransporter" evidence="1">
    <location>
        <begin position="1"/>
        <end position="167"/>
    </location>
</feature>
<name>A0A840RAG7_9NEIS</name>
<keyword evidence="3" id="KW-1185">Reference proteome</keyword>
<dbReference type="NCBIfam" id="TIGR01414">
    <property type="entry name" value="autotrans_barl"/>
    <property type="match status" value="1"/>
</dbReference>
<proteinExistence type="predicted"/>
<dbReference type="Proteomes" id="UP000543030">
    <property type="component" value="Unassembled WGS sequence"/>
</dbReference>
<sequence length="185" mass="19908">MLDTALTSVNGNLDTTVASLSLEVGKRIYQDAISREGWFVELQAQISYLRQGGGNFAASNGLNGDIEADSSTQGRLGFVAGREIHNSDKPVQMYGKLSYIKELNGDMTFRLNGTPVTESIGSAWWSYGAGVAAQLGKSVGLYADVTQATGASFTQQWQANIGMNGRFRVELRRGRPISGSYRKGG</sequence>
<protein>
    <submittedName>
        <fullName evidence="2">Outer membrane autotransporter protein</fullName>
    </submittedName>
</protein>
<dbReference type="SUPFAM" id="SSF103515">
    <property type="entry name" value="Autotransporter"/>
    <property type="match status" value="1"/>
</dbReference>